<dbReference type="HOGENOM" id="CLU_025996_25_1_9"/>
<dbReference type="Pfam" id="PF00535">
    <property type="entry name" value="Glycos_transf_2"/>
    <property type="match status" value="1"/>
</dbReference>
<evidence type="ECO:0000313" key="2">
    <source>
        <dbReference type="EMBL" id="EIM57661.1"/>
    </source>
</evidence>
<evidence type="ECO:0000259" key="1">
    <source>
        <dbReference type="Pfam" id="PF00535"/>
    </source>
</evidence>
<reference evidence="2 3" key="2">
    <citation type="submission" date="2012-02" db="EMBL/GenBank/DDBJ databases">
        <title>Improved High-Quality Draft sequence of Eubacterium cellulosolvens 6.</title>
        <authorList>
            <consortium name="US DOE Joint Genome Institute"/>
            <person name="Lucas S."/>
            <person name="Han J."/>
            <person name="Lapidus A."/>
            <person name="Cheng J.-F."/>
            <person name="Goodwin L."/>
            <person name="Pitluck S."/>
            <person name="Peters L."/>
            <person name="Mikhailova N."/>
            <person name="Gu W."/>
            <person name="Detter J.C."/>
            <person name="Han C."/>
            <person name="Tapia R."/>
            <person name="Land M."/>
            <person name="Hauser L."/>
            <person name="Kyrpides N."/>
            <person name="Ivanova N."/>
            <person name="Pagani I."/>
            <person name="Johnson E."/>
            <person name="Mukhopadhyay B."/>
            <person name="Anderson I."/>
            <person name="Woyke T."/>
        </authorList>
    </citation>
    <scope>NUCLEOTIDE SEQUENCE [LARGE SCALE GENOMIC DNA]</scope>
    <source>
        <strain evidence="2 3">6</strain>
    </source>
</reference>
<gene>
    <name evidence="2" type="ORF">EubceDRAFT1_1886</name>
</gene>
<reference evidence="2 3" key="1">
    <citation type="submission" date="2010-08" db="EMBL/GenBank/DDBJ databases">
        <authorList>
            <consortium name="US DOE Joint Genome Institute (JGI-PGF)"/>
            <person name="Lucas S."/>
            <person name="Copeland A."/>
            <person name="Lapidus A."/>
            <person name="Cheng J.-F."/>
            <person name="Bruce D."/>
            <person name="Goodwin L."/>
            <person name="Pitluck S."/>
            <person name="Land M.L."/>
            <person name="Hauser L."/>
            <person name="Chang Y.-J."/>
            <person name="Anderson I.J."/>
            <person name="Johnson E."/>
            <person name="Mulhopadhyay B."/>
            <person name="Kyrpides N."/>
            <person name="Woyke T.J."/>
        </authorList>
    </citation>
    <scope>NUCLEOTIDE SEQUENCE [LARGE SCALE GENOMIC DNA]</scope>
    <source>
        <strain evidence="2 3">6</strain>
    </source>
</reference>
<dbReference type="OrthoDB" id="1771649at2"/>
<dbReference type="PANTHER" id="PTHR22916">
    <property type="entry name" value="GLYCOSYLTRANSFERASE"/>
    <property type="match status" value="1"/>
</dbReference>
<dbReference type="STRING" id="633697.EubceDRAFT1_1886"/>
<dbReference type="eggNOG" id="COG1216">
    <property type="taxonomic scope" value="Bacteria"/>
</dbReference>
<name>I5AV38_EUBC6</name>
<dbReference type="Proteomes" id="UP000005753">
    <property type="component" value="Chromosome"/>
</dbReference>
<dbReference type="InterPro" id="IPR029044">
    <property type="entry name" value="Nucleotide-diphossugar_trans"/>
</dbReference>
<feature type="domain" description="Glycosyltransferase 2-like" evidence="1">
    <location>
        <begin position="11"/>
        <end position="180"/>
    </location>
</feature>
<dbReference type="CDD" id="cd00761">
    <property type="entry name" value="Glyco_tranf_GTA_type"/>
    <property type="match status" value="1"/>
</dbReference>
<organism evidence="2 3">
    <name type="scientific">Eubacterium cellulosolvens (strain ATCC 43171 / JCM 9499 / 6)</name>
    <name type="common">Cillobacterium cellulosolvens</name>
    <dbReference type="NCBI Taxonomy" id="633697"/>
    <lineage>
        <taxon>Bacteria</taxon>
        <taxon>Bacillati</taxon>
        <taxon>Bacillota</taxon>
        <taxon>Clostridia</taxon>
        <taxon>Eubacteriales</taxon>
        <taxon>Eubacteriaceae</taxon>
        <taxon>Eubacterium</taxon>
    </lineage>
</organism>
<sequence length="353" mass="40670">MDQRIENLRVSMIVPVYNGEKYLPVCLKDLEAQTLSEVEIILVDDGSTDGSPGICDRAALENDRIRVIHQKNQGLSAARNAGIRIARGEYVVFLDVDDRFENYLAEHAYRLAKQYDADVVMYSFRYRDADTGSDRDNGASSFFVGTKEEFFHKALTDAVRFEIFNAPWNKLIRRSLLEEWGLCFDPAYPIYEDILFAARLLQKAKKLVITPKICYSYFVRSSGSLITKFCESFFESVTAYYREAMKYCEGFENNRRQICSLTTLYDRLVILHLKQIALNGKLSEERKKQMIEDIIRDPDFRKTLGNASLPARKMAIKMLIYAGNADGIIFMYNWLERWRNRGHARGIAAKTGV</sequence>
<dbReference type="Gene3D" id="3.90.550.10">
    <property type="entry name" value="Spore Coat Polysaccharide Biosynthesis Protein SpsA, Chain A"/>
    <property type="match status" value="1"/>
</dbReference>
<evidence type="ECO:0000313" key="3">
    <source>
        <dbReference type="Proteomes" id="UP000005753"/>
    </source>
</evidence>
<dbReference type="InterPro" id="IPR001173">
    <property type="entry name" value="Glyco_trans_2-like"/>
</dbReference>
<keyword evidence="2" id="KW-0808">Transferase</keyword>
<proteinExistence type="predicted"/>
<protein>
    <submittedName>
        <fullName evidence="2">Putative glycosyltransferase</fullName>
    </submittedName>
</protein>
<dbReference type="AlphaFoldDB" id="I5AV38"/>
<dbReference type="EMBL" id="CM001487">
    <property type="protein sequence ID" value="EIM57661.1"/>
    <property type="molecule type" value="Genomic_DNA"/>
</dbReference>
<keyword evidence="3" id="KW-1185">Reference proteome</keyword>
<dbReference type="SUPFAM" id="SSF53448">
    <property type="entry name" value="Nucleotide-diphospho-sugar transferases"/>
    <property type="match status" value="1"/>
</dbReference>
<dbReference type="PANTHER" id="PTHR22916:SF3">
    <property type="entry name" value="UDP-GLCNAC:BETAGAL BETA-1,3-N-ACETYLGLUCOSAMINYLTRANSFERASE-LIKE PROTEIN 1"/>
    <property type="match status" value="1"/>
</dbReference>
<accession>I5AV38</accession>
<dbReference type="GO" id="GO:0016758">
    <property type="term" value="F:hexosyltransferase activity"/>
    <property type="evidence" value="ECO:0007669"/>
    <property type="project" value="UniProtKB-ARBA"/>
</dbReference>